<dbReference type="PANTHER" id="PTHR33221:SF5">
    <property type="entry name" value="HTH-TYPE TRANSCRIPTIONAL REGULATOR ISCR"/>
    <property type="match status" value="1"/>
</dbReference>
<dbReference type="GO" id="GO:0003700">
    <property type="term" value="F:DNA-binding transcription factor activity"/>
    <property type="evidence" value="ECO:0007669"/>
    <property type="project" value="TreeGrafter"/>
</dbReference>
<dbReference type="EMBL" id="FNFP01000002">
    <property type="protein sequence ID" value="SDK53878.1"/>
    <property type="molecule type" value="Genomic_DNA"/>
</dbReference>
<accession>A0A1G9CQK8</accession>
<dbReference type="Proteomes" id="UP000198718">
    <property type="component" value="Unassembled WGS sequence"/>
</dbReference>
<name>A0A1G9CQK8_9FIRM</name>
<organism evidence="2 3">
    <name type="scientific">Natronincola ferrireducens</name>
    <dbReference type="NCBI Taxonomy" id="393762"/>
    <lineage>
        <taxon>Bacteria</taxon>
        <taxon>Bacillati</taxon>
        <taxon>Bacillota</taxon>
        <taxon>Clostridia</taxon>
        <taxon>Peptostreptococcales</taxon>
        <taxon>Natronincolaceae</taxon>
        <taxon>Natronincola</taxon>
    </lineage>
</organism>
<dbReference type="PANTHER" id="PTHR33221">
    <property type="entry name" value="WINGED HELIX-TURN-HELIX TRANSCRIPTIONAL REGULATOR, RRF2 FAMILY"/>
    <property type="match status" value="1"/>
</dbReference>
<dbReference type="GO" id="GO:0005829">
    <property type="term" value="C:cytosol"/>
    <property type="evidence" value="ECO:0007669"/>
    <property type="project" value="TreeGrafter"/>
</dbReference>
<reference evidence="2 3" key="1">
    <citation type="submission" date="2016-10" db="EMBL/GenBank/DDBJ databases">
        <authorList>
            <person name="de Groot N.N."/>
        </authorList>
    </citation>
    <scope>NUCLEOTIDE SEQUENCE [LARGE SCALE GENOMIC DNA]</scope>
    <source>
        <strain evidence="2 3">DSM 18346</strain>
    </source>
</reference>
<dbReference type="RefSeq" id="WP_090552950.1">
    <property type="nucleotide sequence ID" value="NZ_FNFP01000002.1"/>
</dbReference>
<dbReference type="InterPro" id="IPR036390">
    <property type="entry name" value="WH_DNA-bd_sf"/>
</dbReference>
<dbReference type="NCBIfam" id="TIGR00738">
    <property type="entry name" value="rrf2_super"/>
    <property type="match status" value="1"/>
</dbReference>
<dbReference type="FunFam" id="1.10.10.10:FF:000164">
    <property type="entry name" value="Transcriptional regulator, Rrf2 family"/>
    <property type="match status" value="1"/>
</dbReference>
<evidence type="ECO:0000313" key="2">
    <source>
        <dbReference type="EMBL" id="SDK53878.1"/>
    </source>
</evidence>
<keyword evidence="3" id="KW-1185">Reference proteome</keyword>
<dbReference type="AlphaFoldDB" id="A0A1G9CQK8"/>
<dbReference type="OrthoDB" id="9808360at2"/>
<keyword evidence="1" id="KW-0238">DNA-binding</keyword>
<proteinExistence type="predicted"/>
<sequence length="149" mass="16939">MKLSTKGRYGLKAMFELALYYGDGPIALKNIAEKQEISDHYLEQLVATLRKAGLVKSVRGAQGGYMLASDPKDITVGDIIRTLEGPLAPSECVMEEDPKACERSKHCVTKMVWEKIRDNFNNVIDSITLEDMLQDYNKIKHKDNYMFYI</sequence>
<dbReference type="InterPro" id="IPR036388">
    <property type="entry name" value="WH-like_DNA-bd_sf"/>
</dbReference>
<dbReference type="STRING" id="393762.SAMN05660472_01529"/>
<dbReference type="GO" id="GO:0003677">
    <property type="term" value="F:DNA binding"/>
    <property type="evidence" value="ECO:0007669"/>
    <property type="project" value="UniProtKB-KW"/>
</dbReference>
<dbReference type="Gene3D" id="1.10.10.10">
    <property type="entry name" value="Winged helix-like DNA-binding domain superfamily/Winged helix DNA-binding domain"/>
    <property type="match status" value="1"/>
</dbReference>
<evidence type="ECO:0000313" key="3">
    <source>
        <dbReference type="Proteomes" id="UP000198718"/>
    </source>
</evidence>
<dbReference type="InterPro" id="IPR000944">
    <property type="entry name" value="Tscrpt_reg_Rrf2"/>
</dbReference>
<dbReference type="PROSITE" id="PS01332">
    <property type="entry name" value="HTH_RRF2_1"/>
    <property type="match status" value="1"/>
</dbReference>
<evidence type="ECO:0000256" key="1">
    <source>
        <dbReference type="ARBA" id="ARBA00023125"/>
    </source>
</evidence>
<dbReference type="Pfam" id="PF02082">
    <property type="entry name" value="Rrf2"/>
    <property type="match status" value="1"/>
</dbReference>
<dbReference type="PROSITE" id="PS51197">
    <property type="entry name" value="HTH_RRF2_2"/>
    <property type="match status" value="1"/>
</dbReference>
<dbReference type="SUPFAM" id="SSF46785">
    <property type="entry name" value="Winged helix' DNA-binding domain"/>
    <property type="match status" value="1"/>
</dbReference>
<protein>
    <submittedName>
        <fullName evidence="2">Transcriptional regulator, BadM/Rrf2 family</fullName>
    </submittedName>
</protein>
<gene>
    <name evidence="2" type="ORF">SAMN05660472_01529</name>
</gene>
<dbReference type="InterPro" id="IPR030489">
    <property type="entry name" value="TR_Rrf2-type_CS"/>
</dbReference>